<organism evidence="1 2">
    <name type="scientific">Babesia caballi</name>
    <dbReference type="NCBI Taxonomy" id="5871"/>
    <lineage>
        <taxon>Eukaryota</taxon>
        <taxon>Sar</taxon>
        <taxon>Alveolata</taxon>
        <taxon>Apicomplexa</taxon>
        <taxon>Aconoidasida</taxon>
        <taxon>Piroplasmida</taxon>
        <taxon>Babesiidae</taxon>
        <taxon>Babesia</taxon>
    </lineage>
</organism>
<accession>A0AAV4M269</accession>
<gene>
    <name evidence="1" type="ORF">BcabD6B2_54210</name>
</gene>
<dbReference type="GeneID" id="94197466"/>
<sequence>MATHRLCDAAIAFTIAVLESLSKEKGIQEKDKKEINTVISELHGAFGKSVNDGLKGVAQNMNTKLNNFTGSDTVIEAVKKVGTTFKSKLSSASGTAQALADEVGGYIDEVVKQVSLAGGGNGNTTQISLYLTRLGQELTNNAFNPTEQKIKSKIFSVDVALRYALQPDTLKIISTVKDALTAGANAFTNHLKAKYESAYLNVTKDTNDLKYAKISLGCLPLVFGALSHLYWRCDLTHGNGKWNAMTLCGDKHGKDDLKDFMYSMAYGSSILSVGKTGNVVSRALEKFEDFTVLLSTSRKSYPKFIKELRRTGREKLGEIPCQNEHPLSTLYSMAQLYFTGKQIQSNERAKTPPSTIRHMLYFLAALPFSPEFGGCENHINKLLSSPLAITIAGSSAYSTLTADNITSNLTTTTSLFSTRILGLLQGLGDSKEKSGEPWLHHLYCNGLKLKYPSGSALFNAVHDYIYAVQFQLHFLYRQCSVTYTQGCGWRDCRWGKNITGNSIKSHLCPTIYQLQR</sequence>
<dbReference type="Pfam" id="PF12785">
    <property type="entry name" value="VESA1_N"/>
    <property type="match status" value="1"/>
</dbReference>
<dbReference type="AlphaFoldDB" id="A0AAV4M269"/>
<name>A0AAV4M269_BABCB</name>
<dbReference type="InterPro" id="IPR024751">
    <property type="entry name" value="VESA1"/>
</dbReference>
<evidence type="ECO:0000313" key="2">
    <source>
        <dbReference type="Proteomes" id="UP001497744"/>
    </source>
</evidence>
<reference evidence="1 2" key="1">
    <citation type="submission" date="2021-06" db="EMBL/GenBank/DDBJ databases">
        <title>Genome sequence of Babesia caballi.</title>
        <authorList>
            <person name="Yamagishi J."/>
            <person name="Kidaka T."/>
            <person name="Ochi A."/>
        </authorList>
    </citation>
    <scope>NUCLEOTIDE SEQUENCE [LARGE SCALE GENOMIC DNA]</scope>
    <source>
        <strain evidence="1">USDA-D6B2</strain>
    </source>
</reference>
<comment type="caution">
    <text evidence="1">The sequence shown here is derived from an EMBL/GenBank/DDBJ whole genome shotgun (WGS) entry which is preliminary data.</text>
</comment>
<dbReference type="Proteomes" id="UP001497744">
    <property type="component" value="Unassembled WGS sequence"/>
</dbReference>
<proteinExistence type="predicted"/>
<protein>
    <submittedName>
        <fullName evidence="1">Variant erythrocyte surface antigen-1, alpha subunit</fullName>
    </submittedName>
</protein>
<evidence type="ECO:0000313" key="1">
    <source>
        <dbReference type="EMBL" id="GIX65985.1"/>
    </source>
</evidence>
<dbReference type="RefSeq" id="XP_067718054.1">
    <property type="nucleotide sequence ID" value="XM_067861953.1"/>
</dbReference>
<dbReference type="EMBL" id="BPLF01000006">
    <property type="protein sequence ID" value="GIX65985.1"/>
    <property type="molecule type" value="Genomic_DNA"/>
</dbReference>
<keyword evidence="2" id="KW-1185">Reference proteome</keyword>